<dbReference type="Proteomes" id="UP000011713">
    <property type="component" value="Unassembled WGS sequence"/>
</dbReference>
<dbReference type="EnsemblProtists" id="HpaT810695">
    <property type="protein sequence ID" value="HpaP810695"/>
    <property type="gene ID" value="HpaG810695"/>
</dbReference>
<organism evidence="1 2">
    <name type="scientific">Hyaloperonospora arabidopsidis (strain Emoy2)</name>
    <name type="common">Downy mildew agent</name>
    <name type="synonym">Peronospora arabidopsidis</name>
    <dbReference type="NCBI Taxonomy" id="559515"/>
    <lineage>
        <taxon>Eukaryota</taxon>
        <taxon>Sar</taxon>
        <taxon>Stramenopiles</taxon>
        <taxon>Oomycota</taxon>
        <taxon>Peronosporomycetes</taxon>
        <taxon>Peronosporales</taxon>
        <taxon>Peronosporaceae</taxon>
        <taxon>Hyaloperonospora</taxon>
    </lineage>
</organism>
<name>M4BVZ4_HYAAE</name>
<accession>M4BVZ4</accession>
<evidence type="ECO:0000313" key="1">
    <source>
        <dbReference type="EnsemblProtists" id="HpaP810695"/>
    </source>
</evidence>
<reference evidence="2" key="1">
    <citation type="journal article" date="2010" name="Science">
        <title>Signatures of adaptation to obligate biotrophy in the Hyaloperonospora arabidopsidis genome.</title>
        <authorList>
            <person name="Baxter L."/>
            <person name="Tripathy S."/>
            <person name="Ishaque N."/>
            <person name="Boot N."/>
            <person name="Cabral A."/>
            <person name="Kemen E."/>
            <person name="Thines M."/>
            <person name="Ah-Fong A."/>
            <person name="Anderson R."/>
            <person name="Badejoko W."/>
            <person name="Bittner-Eddy P."/>
            <person name="Boore J.L."/>
            <person name="Chibucos M.C."/>
            <person name="Coates M."/>
            <person name="Dehal P."/>
            <person name="Delehaunty K."/>
            <person name="Dong S."/>
            <person name="Downton P."/>
            <person name="Dumas B."/>
            <person name="Fabro G."/>
            <person name="Fronick C."/>
            <person name="Fuerstenberg S.I."/>
            <person name="Fulton L."/>
            <person name="Gaulin E."/>
            <person name="Govers F."/>
            <person name="Hughes L."/>
            <person name="Humphray S."/>
            <person name="Jiang R.H."/>
            <person name="Judelson H."/>
            <person name="Kamoun S."/>
            <person name="Kyung K."/>
            <person name="Meijer H."/>
            <person name="Minx P."/>
            <person name="Morris P."/>
            <person name="Nelson J."/>
            <person name="Phuntumart V."/>
            <person name="Qutob D."/>
            <person name="Rehmany A."/>
            <person name="Rougon-Cardoso A."/>
            <person name="Ryden P."/>
            <person name="Torto-Alalibo T."/>
            <person name="Studholme D."/>
            <person name="Wang Y."/>
            <person name="Win J."/>
            <person name="Wood J."/>
            <person name="Clifton S.W."/>
            <person name="Rogers J."/>
            <person name="Van den Ackerveken G."/>
            <person name="Jones J.D."/>
            <person name="McDowell J.M."/>
            <person name="Beynon J."/>
            <person name="Tyler B.M."/>
        </authorList>
    </citation>
    <scope>NUCLEOTIDE SEQUENCE [LARGE SCALE GENOMIC DNA]</scope>
    <source>
        <strain evidence="2">Emoy2</strain>
    </source>
</reference>
<dbReference type="EMBL" id="JH597990">
    <property type="status" value="NOT_ANNOTATED_CDS"/>
    <property type="molecule type" value="Genomic_DNA"/>
</dbReference>
<evidence type="ECO:0000313" key="2">
    <source>
        <dbReference type="Proteomes" id="UP000011713"/>
    </source>
</evidence>
<dbReference type="AlphaFoldDB" id="M4BVZ4"/>
<protein>
    <submittedName>
        <fullName evidence="1">Uncharacterized protein</fullName>
    </submittedName>
</protein>
<sequence>MKWLRCVAFLELRCRRTRLPWMQATASFEVRRRACFPAAVHPGSRRTKKVEMSVTVTSIETLLCILLLGFADHDLDEQEVDSDVENAFDLSVMDGMDGDGNVLQKRTARAECETKEMNLNQCWREAQGYVYQY</sequence>
<dbReference type="HOGENOM" id="CLU_1910664_0_0_1"/>
<proteinExistence type="predicted"/>
<keyword evidence="2" id="KW-1185">Reference proteome</keyword>
<dbReference type="InParanoid" id="M4BVZ4"/>
<dbReference type="VEuPathDB" id="FungiDB:HpaG810695"/>
<reference evidence="1" key="2">
    <citation type="submission" date="2015-06" db="UniProtKB">
        <authorList>
            <consortium name="EnsemblProtists"/>
        </authorList>
    </citation>
    <scope>IDENTIFICATION</scope>
    <source>
        <strain evidence="1">Emoy2</strain>
    </source>
</reference>